<feature type="domain" description="CcmH/CycL/Ccl2/NrfF N-terminal" evidence="6">
    <location>
        <begin position="26"/>
        <end position="146"/>
    </location>
</feature>
<dbReference type="Pfam" id="PF03918">
    <property type="entry name" value="CcmH"/>
    <property type="match status" value="1"/>
</dbReference>
<keyword evidence="5" id="KW-0732">Signal</keyword>
<evidence type="ECO:0000256" key="5">
    <source>
        <dbReference type="RuleBase" id="RU364112"/>
    </source>
</evidence>
<comment type="function">
    <text evidence="5">Possible subunit of a heme lyase.</text>
</comment>
<sequence length="154" mass="16419">MTRSVLLALVLCLSLGSTALAQAPKVEQYDVEDEVMCVSCNVPLFIAESPQADGQRRLIRSLIDEGLTKDEIKTRLVAEYGEDVLAMPEDNGTGLAVKLVPILAVLALVAGLALLIPRWRRRPPGVPGTVAAAPGATASDAELERLDADLERFG</sequence>
<dbReference type="AlphaFoldDB" id="A0A6J4RYS4"/>
<dbReference type="InterPro" id="IPR038297">
    <property type="entry name" value="CcmH/CycL/NrfF/Ccl2_sf"/>
</dbReference>
<feature type="signal peptide" evidence="5">
    <location>
        <begin position="1"/>
        <end position="21"/>
    </location>
</feature>
<accession>A0A6J4RYS4</accession>
<dbReference type="EMBL" id="CADCVT010000065">
    <property type="protein sequence ID" value="CAA9480429.1"/>
    <property type="molecule type" value="Genomic_DNA"/>
</dbReference>
<comment type="similarity">
    <text evidence="1 5">Belongs to the CcmH/CycL/Ccl2/NrfF family.</text>
</comment>
<keyword evidence="5" id="KW-0812">Transmembrane</keyword>
<organism evidence="7">
    <name type="scientific">uncultured Solirubrobacteraceae bacterium</name>
    <dbReference type="NCBI Taxonomy" id="1162706"/>
    <lineage>
        <taxon>Bacteria</taxon>
        <taxon>Bacillati</taxon>
        <taxon>Actinomycetota</taxon>
        <taxon>Thermoleophilia</taxon>
        <taxon>Solirubrobacterales</taxon>
        <taxon>Solirubrobacteraceae</taxon>
        <taxon>environmental samples</taxon>
    </lineage>
</organism>
<keyword evidence="2 5" id="KW-0349">Heme</keyword>
<evidence type="ECO:0000313" key="7">
    <source>
        <dbReference type="EMBL" id="CAA9480429.1"/>
    </source>
</evidence>
<keyword evidence="5" id="KW-0472">Membrane</keyword>
<evidence type="ECO:0000256" key="4">
    <source>
        <dbReference type="ARBA" id="ARBA00023004"/>
    </source>
</evidence>
<keyword evidence="3 5" id="KW-0479">Metal-binding</keyword>
<keyword evidence="4 5" id="KW-0408">Iron</keyword>
<dbReference type="Gene3D" id="1.10.8.640">
    <property type="entry name" value="Cytochrome C biogenesis protein"/>
    <property type="match status" value="1"/>
</dbReference>
<dbReference type="InterPro" id="IPR005616">
    <property type="entry name" value="CcmH/CycL/Ccl2/NrfF_N"/>
</dbReference>
<reference evidence="7" key="1">
    <citation type="submission" date="2020-02" db="EMBL/GenBank/DDBJ databases">
        <authorList>
            <person name="Meier V. D."/>
        </authorList>
    </citation>
    <scope>NUCLEOTIDE SEQUENCE</scope>
    <source>
        <strain evidence="7">AVDCRST_MAG85</strain>
    </source>
</reference>
<feature type="chain" id="PRO_5027134098" description="Cytochrome c-type biogenesis protein" evidence="5">
    <location>
        <begin position="22"/>
        <end position="154"/>
    </location>
</feature>
<name>A0A6J4RYS4_9ACTN</name>
<evidence type="ECO:0000259" key="6">
    <source>
        <dbReference type="Pfam" id="PF03918"/>
    </source>
</evidence>
<evidence type="ECO:0000256" key="2">
    <source>
        <dbReference type="ARBA" id="ARBA00022617"/>
    </source>
</evidence>
<evidence type="ECO:0000256" key="3">
    <source>
        <dbReference type="ARBA" id="ARBA00022723"/>
    </source>
</evidence>
<gene>
    <name evidence="7" type="ORF">AVDCRST_MAG85-635</name>
</gene>
<protein>
    <recommendedName>
        <fullName evidence="5">Cytochrome c-type biogenesis protein</fullName>
    </recommendedName>
</protein>
<dbReference type="CDD" id="cd16378">
    <property type="entry name" value="CcmH_N"/>
    <property type="match status" value="1"/>
</dbReference>
<dbReference type="GO" id="GO:0046872">
    <property type="term" value="F:metal ion binding"/>
    <property type="evidence" value="ECO:0007669"/>
    <property type="project" value="UniProtKB-KW"/>
</dbReference>
<feature type="transmembrane region" description="Helical" evidence="5">
    <location>
        <begin position="95"/>
        <end position="116"/>
    </location>
</feature>
<proteinExistence type="inferred from homology"/>
<evidence type="ECO:0000256" key="1">
    <source>
        <dbReference type="ARBA" id="ARBA00010342"/>
    </source>
</evidence>
<keyword evidence="5" id="KW-1133">Transmembrane helix</keyword>